<dbReference type="Proteomes" id="UP000317243">
    <property type="component" value="Unassembled WGS sequence"/>
</dbReference>
<proteinExistence type="predicted"/>
<gene>
    <name evidence="3" type="ORF">KOR42_49950</name>
</gene>
<dbReference type="Pfam" id="PF07589">
    <property type="entry name" value="PEP-CTERM"/>
    <property type="match status" value="1"/>
</dbReference>
<protein>
    <recommendedName>
        <fullName evidence="2">Ice-binding protein C-terminal domain-containing protein</fullName>
    </recommendedName>
</protein>
<feature type="domain" description="Ice-binding protein C-terminal" evidence="2">
    <location>
        <begin position="217"/>
        <end position="245"/>
    </location>
</feature>
<dbReference type="AlphaFoldDB" id="A0A5C5VPR0"/>
<evidence type="ECO:0000259" key="2">
    <source>
        <dbReference type="Pfam" id="PF07589"/>
    </source>
</evidence>
<evidence type="ECO:0000313" key="3">
    <source>
        <dbReference type="EMBL" id="TWT40100.1"/>
    </source>
</evidence>
<accession>A0A5C5VPR0</accession>
<feature type="signal peptide" evidence="1">
    <location>
        <begin position="1"/>
        <end position="24"/>
    </location>
</feature>
<evidence type="ECO:0000313" key="4">
    <source>
        <dbReference type="Proteomes" id="UP000317243"/>
    </source>
</evidence>
<name>A0A5C5VPR0_9PLAN</name>
<comment type="caution">
    <text evidence="3">The sequence shown here is derived from an EMBL/GenBank/DDBJ whole genome shotgun (WGS) entry which is preliminary data.</text>
</comment>
<feature type="chain" id="PRO_5022712863" description="Ice-binding protein C-terminal domain-containing protein" evidence="1">
    <location>
        <begin position="25"/>
        <end position="251"/>
    </location>
</feature>
<dbReference type="InterPro" id="IPR013424">
    <property type="entry name" value="Ice-binding_C"/>
</dbReference>
<keyword evidence="1" id="KW-0732">Signal</keyword>
<organism evidence="3 4">
    <name type="scientific">Thalassoglobus neptunius</name>
    <dbReference type="NCBI Taxonomy" id="1938619"/>
    <lineage>
        <taxon>Bacteria</taxon>
        <taxon>Pseudomonadati</taxon>
        <taxon>Planctomycetota</taxon>
        <taxon>Planctomycetia</taxon>
        <taxon>Planctomycetales</taxon>
        <taxon>Planctomycetaceae</taxon>
        <taxon>Thalassoglobus</taxon>
    </lineage>
</organism>
<dbReference type="EMBL" id="SIHI01000055">
    <property type="protein sequence ID" value="TWT40100.1"/>
    <property type="molecule type" value="Genomic_DNA"/>
</dbReference>
<evidence type="ECO:0000256" key="1">
    <source>
        <dbReference type="SAM" id="SignalP"/>
    </source>
</evidence>
<dbReference type="RefSeq" id="WP_146512299.1">
    <property type="nucleotide sequence ID" value="NZ_SIHI01000055.1"/>
</dbReference>
<sequence precursor="true">MSLTRTFLAVAIIGAGISTGTANAGLEIEAYSQNFNNLNGSRRYVDADSNLGAEWSFNSTNEGRTRVYDWRGSRGGVLVLDDKYGNNTYSLNEAIVNVSLLSLTNVKLSFEHYDSYDEENSIGTRMFTGSKNADGVSISSNGVNWFPIVNFNQWNGTWKTYNVDLTAFAESVGSSLLDLSGNLQIKFQQYDNYPHGSDGRKFDNILVTGELAGPNLTVPEPATASLFVMAVGGLAGSQTLKRRRRRASQKS</sequence>
<reference evidence="3 4" key="1">
    <citation type="submission" date="2019-02" db="EMBL/GenBank/DDBJ databases">
        <title>Deep-cultivation of Planctomycetes and their phenomic and genomic characterization uncovers novel biology.</title>
        <authorList>
            <person name="Wiegand S."/>
            <person name="Jogler M."/>
            <person name="Boedeker C."/>
            <person name="Pinto D."/>
            <person name="Vollmers J."/>
            <person name="Rivas-Marin E."/>
            <person name="Kohn T."/>
            <person name="Peeters S.H."/>
            <person name="Heuer A."/>
            <person name="Rast P."/>
            <person name="Oberbeckmann S."/>
            <person name="Bunk B."/>
            <person name="Jeske O."/>
            <person name="Meyerdierks A."/>
            <person name="Storesund J.E."/>
            <person name="Kallscheuer N."/>
            <person name="Luecker S."/>
            <person name="Lage O.M."/>
            <person name="Pohl T."/>
            <person name="Merkel B.J."/>
            <person name="Hornburger P."/>
            <person name="Mueller R.-W."/>
            <person name="Bruemmer F."/>
            <person name="Labrenz M."/>
            <person name="Spormann A.M."/>
            <person name="Op Den Camp H."/>
            <person name="Overmann J."/>
            <person name="Amann R."/>
            <person name="Jetten M.S.M."/>
            <person name="Mascher T."/>
            <person name="Medema M.H."/>
            <person name="Devos D.P."/>
            <person name="Kaster A.-K."/>
            <person name="Ovreas L."/>
            <person name="Rohde M."/>
            <person name="Galperin M.Y."/>
            <person name="Jogler C."/>
        </authorList>
    </citation>
    <scope>NUCLEOTIDE SEQUENCE [LARGE SCALE GENOMIC DNA]</scope>
    <source>
        <strain evidence="3 4">KOR42</strain>
    </source>
</reference>
<keyword evidence="4" id="KW-1185">Reference proteome</keyword>
<dbReference type="OrthoDB" id="289541at2"/>